<reference evidence="1" key="2">
    <citation type="journal article" date="2015" name="Fish Shellfish Immunol.">
        <title>Early steps in the European eel (Anguilla anguilla)-Vibrio vulnificus interaction in the gills: Role of the RtxA13 toxin.</title>
        <authorList>
            <person name="Callol A."/>
            <person name="Pajuelo D."/>
            <person name="Ebbesson L."/>
            <person name="Teles M."/>
            <person name="MacKenzie S."/>
            <person name="Amaro C."/>
        </authorList>
    </citation>
    <scope>NUCLEOTIDE SEQUENCE</scope>
</reference>
<organism evidence="1">
    <name type="scientific">Anguilla anguilla</name>
    <name type="common">European freshwater eel</name>
    <name type="synonym">Muraena anguilla</name>
    <dbReference type="NCBI Taxonomy" id="7936"/>
    <lineage>
        <taxon>Eukaryota</taxon>
        <taxon>Metazoa</taxon>
        <taxon>Chordata</taxon>
        <taxon>Craniata</taxon>
        <taxon>Vertebrata</taxon>
        <taxon>Euteleostomi</taxon>
        <taxon>Actinopterygii</taxon>
        <taxon>Neopterygii</taxon>
        <taxon>Teleostei</taxon>
        <taxon>Anguilliformes</taxon>
        <taxon>Anguillidae</taxon>
        <taxon>Anguilla</taxon>
    </lineage>
</organism>
<evidence type="ECO:0000313" key="1">
    <source>
        <dbReference type="EMBL" id="JAH04199.1"/>
    </source>
</evidence>
<accession>A0A0E9PI28</accession>
<dbReference type="AlphaFoldDB" id="A0A0E9PI28"/>
<dbReference type="EMBL" id="GBXM01104378">
    <property type="protein sequence ID" value="JAH04199.1"/>
    <property type="molecule type" value="Transcribed_RNA"/>
</dbReference>
<reference evidence="1" key="1">
    <citation type="submission" date="2014-11" db="EMBL/GenBank/DDBJ databases">
        <authorList>
            <person name="Amaro Gonzalez C."/>
        </authorList>
    </citation>
    <scope>NUCLEOTIDE SEQUENCE</scope>
</reference>
<protein>
    <submittedName>
        <fullName evidence="1">Uncharacterized protein</fullName>
    </submittedName>
</protein>
<name>A0A0E9PI28_ANGAN</name>
<proteinExistence type="predicted"/>
<sequence>MSRVMVEGLDLPAAPSAISVQM</sequence>